<dbReference type="Gene3D" id="3.30.470.30">
    <property type="entry name" value="DNA ligase/mRNA capping enzyme"/>
    <property type="match status" value="1"/>
</dbReference>
<dbReference type="Gene3D" id="2.40.50.140">
    <property type="entry name" value="Nucleic acid-binding proteins"/>
    <property type="match status" value="1"/>
</dbReference>
<evidence type="ECO:0000256" key="2">
    <source>
        <dbReference type="ARBA" id="ARBA00012727"/>
    </source>
</evidence>
<dbReference type="Pfam" id="PF04679">
    <property type="entry name" value="DNA_ligase_A_C"/>
    <property type="match status" value="1"/>
</dbReference>
<comment type="caution">
    <text evidence="7">The sequence shown here is derived from an EMBL/GenBank/DDBJ whole genome shotgun (WGS) entry which is preliminary data.</text>
</comment>
<dbReference type="PANTHER" id="PTHR45674">
    <property type="entry name" value="DNA LIGASE 1/3 FAMILY MEMBER"/>
    <property type="match status" value="1"/>
</dbReference>
<evidence type="ECO:0000256" key="5">
    <source>
        <dbReference type="SAM" id="MobiDB-lite"/>
    </source>
</evidence>
<dbReference type="NCBIfam" id="TIGR02779">
    <property type="entry name" value="NHEJ_ligase_lig"/>
    <property type="match status" value="1"/>
</dbReference>
<evidence type="ECO:0000313" key="8">
    <source>
        <dbReference type="Proteomes" id="UP000068164"/>
    </source>
</evidence>
<feature type="domain" description="ATP-dependent DNA ligase family profile" evidence="6">
    <location>
        <begin position="150"/>
        <end position="232"/>
    </location>
</feature>
<dbReference type="Gene3D" id="3.30.1490.70">
    <property type="match status" value="1"/>
</dbReference>
<evidence type="ECO:0000256" key="3">
    <source>
        <dbReference type="ARBA" id="ARBA00022598"/>
    </source>
</evidence>
<proteinExistence type="inferred from homology"/>
<dbReference type="InterPro" id="IPR012309">
    <property type="entry name" value="DNA_ligase_ATP-dep_C"/>
</dbReference>
<comment type="catalytic activity">
    <reaction evidence="4">
        <text>ATP + (deoxyribonucleotide)n-3'-hydroxyl + 5'-phospho-(deoxyribonucleotide)m = (deoxyribonucleotide)n+m + AMP + diphosphate.</text>
        <dbReference type="EC" id="6.5.1.1"/>
    </reaction>
</comment>
<dbReference type="AlphaFoldDB" id="A0A120FNU0"/>
<keyword evidence="3 7" id="KW-0436">Ligase</keyword>
<sequence length="353" mass="39843">MTRRPRKTTKPLLRDDGAPIQSLPIRKRNPAQPQLVFDPMPDRIEPALAKLLTKPPVGDDWGWEVKWDGYRLHVHIEQGGVRILTRGGFDWTDRFPVIAKAARALGPATMIIDGEAVILDEHGRSDFGLLQQSLGASGNTPGALASPAVLYAFDLLYLDGHDLRGVEYRSRRHLLEDVLDRQEGAIRISEEFDADPAALLEEARRHGLEGIVGKKGDSLYRSDRFGDWVKLKCVQSEAFMIIGYEPSPNPAIGFRSLLLAAYRGSELAYVGSVGTGFKEREVLQLRKLMDKLPWKRKQPPLPYDGKRKAVWVQPTLIAEIEYRAWTNDNRLRHAAYKGLRDRQDNADVYRMTG</sequence>
<dbReference type="GO" id="GO:0003910">
    <property type="term" value="F:DNA ligase (ATP) activity"/>
    <property type="evidence" value="ECO:0007669"/>
    <property type="project" value="UniProtKB-EC"/>
</dbReference>
<dbReference type="EMBL" id="LNCD01000048">
    <property type="protein sequence ID" value="KWV55939.1"/>
    <property type="molecule type" value="Genomic_DNA"/>
</dbReference>
<organism evidence="7 8">
    <name type="scientific">Rhizobium altiplani</name>
    <dbReference type="NCBI Taxonomy" id="1864509"/>
    <lineage>
        <taxon>Bacteria</taxon>
        <taxon>Pseudomonadati</taxon>
        <taxon>Pseudomonadota</taxon>
        <taxon>Alphaproteobacteria</taxon>
        <taxon>Hyphomicrobiales</taxon>
        <taxon>Rhizobiaceae</taxon>
        <taxon>Rhizobium/Agrobacterium group</taxon>
        <taxon>Rhizobium</taxon>
    </lineage>
</organism>
<dbReference type="InterPro" id="IPR012340">
    <property type="entry name" value="NA-bd_OB-fold"/>
</dbReference>
<dbReference type="EC" id="6.5.1.1" evidence="2"/>
<dbReference type="InterPro" id="IPR014146">
    <property type="entry name" value="LigD_ligase_dom"/>
</dbReference>
<accession>A0A120FNU0</accession>
<dbReference type="GO" id="GO:0006281">
    <property type="term" value="P:DNA repair"/>
    <property type="evidence" value="ECO:0007669"/>
    <property type="project" value="InterPro"/>
</dbReference>
<dbReference type="InterPro" id="IPR050191">
    <property type="entry name" value="ATP-dep_DNA_ligase"/>
</dbReference>
<evidence type="ECO:0000313" key="7">
    <source>
        <dbReference type="EMBL" id="KWV55939.1"/>
    </source>
</evidence>
<evidence type="ECO:0000256" key="4">
    <source>
        <dbReference type="ARBA" id="ARBA00034003"/>
    </source>
</evidence>
<dbReference type="SUPFAM" id="SSF56091">
    <property type="entry name" value="DNA ligase/mRNA capping enzyme, catalytic domain"/>
    <property type="match status" value="1"/>
</dbReference>
<keyword evidence="8" id="KW-1185">Reference proteome</keyword>
<feature type="region of interest" description="Disordered" evidence="5">
    <location>
        <begin position="1"/>
        <end position="24"/>
    </location>
</feature>
<reference evidence="7 8" key="1">
    <citation type="submission" date="2015-11" db="EMBL/GenBank/DDBJ databases">
        <title>Draft Genome Sequence of the Strain BR 10423 (Rhizobium sp.) isolated from nodules of Mimosa pudica.</title>
        <authorList>
            <person name="Barauna A.C."/>
            <person name="Zilli J.E."/>
            <person name="Simoes-Araujo J.L."/>
            <person name="Reis V.M."/>
            <person name="James E.K."/>
            <person name="Reis F.B.Jr."/>
            <person name="Rouws L.F."/>
            <person name="Passos S.R."/>
            <person name="Gois S.R."/>
        </authorList>
    </citation>
    <scope>NUCLEOTIDE SEQUENCE [LARGE SCALE GENOMIC DNA]</scope>
    <source>
        <strain evidence="7 8">BR10423</strain>
    </source>
</reference>
<dbReference type="CDD" id="cd07906">
    <property type="entry name" value="Adenylation_DNA_ligase_LigD_LigC"/>
    <property type="match status" value="1"/>
</dbReference>
<gene>
    <name evidence="7" type="ORF">AS026_35815</name>
</gene>
<dbReference type="GO" id="GO:0006310">
    <property type="term" value="P:DNA recombination"/>
    <property type="evidence" value="ECO:0007669"/>
    <property type="project" value="InterPro"/>
</dbReference>
<dbReference type="GO" id="GO:0005524">
    <property type="term" value="F:ATP binding"/>
    <property type="evidence" value="ECO:0007669"/>
    <property type="project" value="InterPro"/>
</dbReference>
<comment type="similarity">
    <text evidence="1">Belongs to the ATP-dependent DNA ligase family.</text>
</comment>
<name>A0A120FNU0_9HYPH</name>
<dbReference type="CDD" id="cd07971">
    <property type="entry name" value="OBF_DNA_ligase_LigD"/>
    <property type="match status" value="1"/>
</dbReference>
<dbReference type="SUPFAM" id="SSF50249">
    <property type="entry name" value="Nucleic acid-binding proteins"/>
    <property type="match status" value="1"/>
</dbReference>
<evidence type="ECO:0000259" key="6">
    <source>
        <dbReference type="PROSITE" id="PS50160"/>
    </source>
</evidence>
<dbReference type="Proteomes" id="UP000068164">
    <property type="component" value="Unassembled WGS sequence"/>
</dbReference>
<dbReference type="InterPro" id="IPR012310">
    <property type="entry name" value="DNA_ligase_ATP-dep_cent"/>
</dbReference>
<dbReference type="RefSeq" id="WP_028749617.1">
    <property type="nucleotide sequence ID" value="NZ_LNCD01000048.1"/>
</dbReference>
<evidence type="ECO:0000256" key="1">
    <source>
        <dbReference type="ARBA" id="ARBA00007572"/>
    </source>
</evidence>
<dbReference type="PROSITE" id="PS50160">
    <property type="entry name" value="DNA_LIGASE_A3"/>
    <property type="match status" value="1"/>
</dbReference>
<protein>
    <recommendedName>
        <fullName evidence="2">DNA ligase (ATP)</fullName>
        <ecNumber evidence="2">6.5.1.1</ecNumber>
    </recommendedName>
</protein>
<dbReference type="Pfam" id="PF01068">
    <property type="entry name" value="DNA_ligase_A_M"/>
    <property type="match status" value="1"/>
</dbReference>
<dbReference type="OrthoDB" id="9802472at2"/>
<dbReference type="PANTHER" id="PTHR45674:SF4">
    <property type="entry name" value="DNA LIGASE 1"/>
    <property type="match status" value="1"/>
</dbReference>